<dbReference type="Proteomes" id="UP000694888">
    <property type="component" value="Unplaced"/>
</dbReference>
<dbReference type="GO" id="GO:0003746">
    <property type="term" value="F:translation elongation factor activity"/>
    <property type="evidence" value="ECO:0007669"/>
    <property type="project" value="UniProtKB-KW"/>
</dbReference>
<dbReference type="SUPFAM" id="SSF47781">
    <property type="entry name" value="RuvA domain 2-like"/>
    <property type="match status" value="1"/>
</dbReference>
<sequence length="368" mass="41831">MQPCVSSSSIFWSRLSRLRSRCLLSLSNSTFSWPGSQQQPVVQKKSKMCRYSSRAGQVAVNLNDEEKGNVLHCLNNLTTEEMRRVFRSGKSLSATIAFEICQHREENGLFSCLEDLNKVKKVGLKTFSAVCENFRKGVDEVELQRGSLDRDLKYFSPLLSPEFVKTIDDVTCIEICIDSAYFSTVNKDLEVTDWDHLPLLGSHYQKQTAAEILEQAHDIVSCLPKSSVYVIESRVARRLTPSYMQLLLFVSRLQMAVQTLINVDLPTTGQHKLFNVKDSFTIKAFDLRVGGERVSSQHVVKCIEDGTFEENVEIEPMLWKRYHRQPTDIFKERYASCLLVSLGFCRHVLNSHKQAASHDGQMNDGDTS</sequence>
<dbReference type="RefSeq" id="XP_005108523.1">
    <property type="nucleotide sequence ID" value="XM_005108466.3"/>
</dbReference>
<dbReference type="PANTHER" id="PTHR21053:SF2">
    <property type="entry name" value="TRANSCRIPTION ELONGATION FACTOR, MITOCHONDRIAL"/>
    <property type="match status" value="1"/>
</dbReference>
<dbReference type="GeneID" id="101864418"/>
<protein>
    <submittedName>
        <fullName evidence="2">Transcription elongation factor, mitochondrial</fullName>
    </submittedName>
</protein>
<gene>
    <name evidence="2" type="primary">LOC101864418</name>
</gene>
<name>A0ABM0K4G5_APLCA</name>
<keyword evidence="2" id="KW-0648">Protein biosynthesis</keyword>
<organism evidence="1 2">
    <name type="scientific">Aplysia californica</name>
    <name type="common">California sea hare</name>
    <dbReference type="NCBI Taxonomy" id="6500"/>
    <lineage>
        <taxon>Eukaryota</taxon>
        <taxon>Metazoa</taxon>
        <taxon>Spiralia</taxon>
        <taxon>Lophotrochozoa</taxon>
        <taxon>Mollusca</taxon>
        <taxon>Gastropoda</taxon>
        <taxon>Heterobranchia</taxon>
        <taxon>Euthyneura</taxon>
        <taxon>Tectipleura</taxon>
        <taxon>Aplysiida</taxon>
        <taxon>Aplysioidea</taxon>
        <taxon>Aplysiidae</taxon>
        <taxon>Aplysia</taxon>
    </lineage>
</organism>
<evidence type="ECO:0000313" key="2">
    <source>
        <dbReference type="RefSeq" id="XP_005108523.1"/>
    </source>
</evidence>
<keyword evidence="1" id="KW-1185">Reference proteome</keyword>
<proteinExistence type="predicted"/>
<accession>A0ABM0K4G5</accession>
<dbReference type="PANTHER" id="PTHR21053">
    <property type="entry name" value="TRANSCRIPTION ELONGATION FACTOR, MITOCHONDRIAL"/>
    <property type="match status" value="1"/>
</dbReference>
<evidence type="ECO:0000313" key="1">
    <source>
        <dbReference type="Proteomes" id="UP000694888"/>
    </source>
</evidence>
<reference evidence="2" key="1">
    <citation type="submission" date="2025-08" db="UniProtKB">
        <authorList>
            <consortium name="RefSeq"/>
        </authorList>
    </citation>
    <scope>IDENTIFICATION</scope>
</reference>
<dbReference type="InterPro" id="IPR010994">
    <property type="entry name" value="RuvA_2-like"/>
</dbReference>
<keyword evidence="2" id="KW-0251">Elongation factor</keyword>
<dbReference type="Pfam" id="PF12836">
    <property type="entry name" value="HHH_3"/>
    <property type="match status" value="1"/>
</dbReference>
<dbReference type="InterPro" id="IPR039150">
    <property type="entry name" value="TEFM"/>
</dbReference>
<dbReference type="Gene3D" id="1.10.150.280">
    <property type="entry name" value="AF1531-like domain"/>
    <property type="match status" value="1"/>
</dbReference>